<feature type="transmembrane region" description="Helical" evidence="2">
    <location>
        <begin position="6"/>
        <end position="28"/>
    </location>
</feature>
<dbReference type="RefSeq" id="WP_253448863.1">
    <property type="nucleotide sequence ID" value="NZ_JALJYF010000002.1"/>
</dbReference>
<evidence type="ECO:0000256" key="2">
    <source>
        <dbReference type="SAM" id="Phobius"/>
    </source>
</evidence>
<comment type="caution">
    <text evidence="3">The sequence shown here is derived from an EMBL/GenBank/DDBJ whole genome shotgun (WGS) entry which is preliminary data.</text>
</comment>
<gene>
    <name evidence="3" type="ORF">J2T60_001878</name>
</gene>
<dbReference type="Proteomes" id="UP001523550">
    <property type="component" value="Unassembled WGS sequence"/>
</dbReference>
<evidence type="ECO:0000313" key="3">
    <source>
        <dbReference type="EMBL" id="MCP1727878.1"/>
    </source>
</evidence>
<sequence>MTMTISAWIAGLVLLFLLLNTGLLAWILRRQRRANHALRELTQHLGKRMDSLYRSTAEDAHEQLGRHEALTTELSEIHGFIHYLEGVLRETHPDGLPGTHAGPPRPGSNGHDRQNND</sequence>
<keyword evidence="2" id="KW-1133">Transmembrane helix</keyword>
<proteinExistence type="predicted"/>
<name>A0ABT1GBX6_9GAMM</name>
<evidence type="ECO:0000256" key="1">
    <source>
        <dbReference type="SAM" id="MobiDB-lite"/>
    </source>
</evidence>
<feature type="region of interest" description="Disordered" evidence="1">
    <location>
        <begin position="91"/>
        <end position="117"/>
    </location>
</feature>
<reference evidence="3 4" key="1">
    <citation type="submission" date="2022-03" db="EMBL/GenBank/DDBJ databases">
        <title>Genomic Encyclopedia of Type Strains, Phase III (KMG-III): the genomes of soil and plant-associated and newly described type strains.</title>
        <authorList>
            <person name="Whitman W."/>
        </authorList>
    </citation>
    <scope>NUCLEOTIDE SEQUENCE [LARGE SCALE GENOMIC DNA]</scope>
    <source>
        <strain evidence="3 4">BSker1</strain>
    </source>
</reference>
<protein>
    <submittedName>
        <fullName evidence="3">Uncharacterized protein</fullName>
    </submittedName>
</protein>
<keyword evidence="2" id="KW-0472">Membrane</keyword>
<dbReference type="EMBL" id="JALJYF010000002">
    <property type="protein sequence ID" value="MCP1727878.1"/>
    <property type="molecule type" value="Genomic_DNA"/>
</dbReference>
<organism evidence="3 4">
    <name type="scientific">Natronospira proteinivora</name>
    <dbReference type="NCBI Taxonomy" id="1807133"/>
    <lineage>
        <taxon>Bacteria</taxon>
        <taxon>Pseudomonadati</taxon>
        <taxon>Pseudomonadota</taxon>
        <taxon>Gammaproteobacteria</taxon>
        <taxon>Natronospirales</taxon>
        <taxon>Natronospiraceae</taxon>
        <taxon>Natronospira</taxon>
    </lineage>
</organism>
<evidence type="ECO:0000313" key="4">
    <source>
        <dbReference type="Proteomes" id="UP001523550"/>
    </source>
</evidence>
<keyword evidence="2" id="KW-0812">Transmembrane</keyword>
<keyword evidence="4" id="KW-1185">Reference proteome</keyword>
<accession>A0ABT1GBX6</accession>